<dbReference type="HOGENOM" id="CLU_841216_0_0_9"/>
<dbReference type="EMBL" id="ADKX01000046">
    <property type="protein sequence ID" value="EFW03621.1"/>
    <property type="molecule type" value="Genomic_DNA"/>
</dbReference>
<sequence length="330" mass="38237">MIKRNIKFIENYENREGDIIFIDNKCCITDSIAKTKEIHILPEKIEAPIMFTIKDFYQGYKRIHGAKHVFGIQNHRIVIYMKKNGSLVEEITIPYKEADLSILDITGEAIGNIHSRTLRNFNILEEMTTGLSYLKFLQHPTFILQNKELYFWGTDCIHQLRLEGVTSTNKNLAYHLSKSICKAISSFADGLYENIELSIQTRNHSSTLIFKGKNDIYVAPLIDTDEAYLCEYAKAREYALSLEELKQLKELNLKKKNSSINKKTNAPFKVIIEVIDGIFYLQGEKIFEISKKVTVKKPIESYKFTKLLMNAEELYLSSEYFKMNDTVLIL</sequence>
<accession>E7GEE0</accession>
<dbReference type="GeneID" id="78231407"/>
<evidence type="ECO:0000313" key="1">
    <source>
        <dbReference type="EMBL" id="EFW03621.1"/>
    </source>
</evidence>
<reference evidence="1 2" key="1">
    <citation type="submission" date="2010-12" db="EMBL/GenBank/DDBJ databases">
        <title>The Genome Sequence of Coprobacillus sp. strain 29_1.</title>
        <authorList>
            <consortium name="The Broad Institute Genome Sequencing Platform"/>
            <person name="Earl A."/>
            <person name="Ward D."/>
            <person name="Feldgarden M."/>
            <person name="Gevers D."/>
            <person name="Daigneault M."/>
            <person name="Sibley C.D."/>
            <person name="White A."/>
            <person name="Strauss J."/>
            <person name="Allen-Vercoe E."/>
            <person name="Young S.K."/>
            <person name="Zeng Q."/>
            <person name="Gargeya S."/>
            <person name="Fitzgerald M."/>
            <person name="Haas B."/>
            <person name="Abouelleil A."/>
            <person name="Alvarado L."/>
            <person name="Arachchi H.M."/>
            <person name="Berlin A."/>
            <person name="Brown A."/>
            <person name="Chapman S.B."/>
            <person name="Chen Z."/>
            <person name="Dunbar C."/>
            <person name="Freedman E."/>
            <person name="Gearin G."/>
            <person name="Gellesch M."/>
            <person name="Goldberg J."/>
            <person name="Griggs A."/>
            <person name="Gujja S."/>
            <person name="Heilman E."/>
            <person name="Heiman D."/>
            <person name="Howarth C."/>
            <person name="Larson L."/>
            <person name="Lui A."/>
            <person name="MacDonald P.J.P."/>
            <person name="Mehta T."/>
            <person name="Montmayeur A."/>
            <person name="Murphy C."/>
            <person name="Neiman D."/>
            <person name="Pearson M."/>
            <person name="Priest M."/>
            <person name="Roberts A."/>
            <person name="Saif S."/>
            <person name="Shea T."/>
            <person name="Shenoy N."/>
            <person name="Sisk P."/>
            <person name="Stolte C."/>
            <person name="Sykes S."/>
            <person name="White J."/>
            <person name="Yandava C."/>
            <person name="Nusbaum C."/>
            <person name="Birren B."/>
        </authorList>
    </citation>
    <scope>NUCLEOTIDE SEQUENCE [LARGE SCALE GENOMIC DNA]</scope>
    <source>
        <strain evidence="1 2">29_1</strain>
    </source>
</reference>
<dbReference type="RefSeq" id="WP_008790394.1">
    <property type="nucleotide sequence ID" value="NZ_AKCB01000004.1"/>
</dbReference>
<dbReference type="STRING" id="100884.GCA_000269565_03655"/>
<keyword evidence="2" id="KW-1185">Reference proteome</keyword>
<dbReference type="Proteomes" id="UP000003157">
    <property type="component" value="Unassembled WGS sequence"/>
</dbReference>
<gene>
    <name evidence="1" type="ORF">HMPREF9488_03312</name>
</gene>
<protein>
    <submittedName>
        <fullName evidence="1">Uncharacterized protein</fullName>
    </submittedName>
</protein>
<comment type="caution">
    <text evidence="1">The sequence shown here is derived from an EMBL/GenBank/DDBJ whole genome shotgun (WGS) entry which is preliminary data.</text>
</comment>
<evidence type="ECO:0000313" key="2">
    <source>
        <dbReference type="Proteomes" id="UP000003157"/>
    </source>
</evidence>
<proteinExistence type="predicted"/>
<organism evidence="1 2">
    <name type="scientific">Coprobacillus cateniformis</name>
    <dbReference type="NCBI Taxonomy" id="100884"/>
    <lineage>
        <taxon>Bacteria</taxon>
        <taxon>Bacillati</taxon>
        <taxon>Bacillota</taxon>
        <taxon>Erysipelotrichia</taxon>
        <taxon>Erysipelotrichales</taxon>
        <taxon>Coprobacillaceae</taxon>
        <taxon>Coprobacillus</taxon>
    </lineage>
</organism>
<name>E7GEE0_9FIRM</name>
<dbReference type="AlphaFoldDB" id="E7GEE0"/>